<evidence type="ECO:0000313" key="1">
    <source>
        <dbReference type="EMBL" id="KAF5376917.1"/>
    </source>
</evidence>
<dbReference type="Proteomes" id="UP000565441">
    <property type="component" value="Unassembled WGS sequence"/>
</dbReference>
<dbReference type="AlphaFoldDB" id="A0A8H5H550"/>
<accession>A0A8H5H550</accession>
<reference evidence="1 2" key="1">
    <citation type="journal article" date="2020" name="ISME J.">
        <title>Uncovering the hidden diversity of litter-decomposition mechanisms in mushroom-forming fungi.</title>
        <authorList>
            <person name="Floudas D."/>
            <person name="Bentzer J."/>
            <person name="Ahren D."/>
            <person name="Johansson T."/>
            <person name="Persson P."/>
            <person name="Tunlid A."/>
        </authorList>
    </citation>
    <scope>NUCLEOTIDE SEQUENCE [LARGE SCALE GENOMIC DNA]</scope>
    <source>
        <strain evidence="1 2">CBS 661.87</strain>
    </source>
</reference>
<gene>
    <name evidence="1" type="ORF">D9615_007317</name>
</gene>
<proteinExistence type="predicted"/>
<dbReference type="OrthoDB" id="3061893at2759"/>
<protein>
    <submittedName>
        <fullName evidence="1">Uncharacterized protein</fullName>
    </submittedName>
</protein>
<dbReference type="EMBL" id="JAACJP010000026">
    <property type="protein sequence ID" value="KAF5376917.1"/>
    <property type="molecule type" value="Genomic_DNA"/>
</dbReference>
<evidence type="ECO:0000313" key="2">
    <source>
        <dbReference type="Proteomes" id="UP000565441"/>
    </source>
</evidence>
<name>A0A8H5H550_9AGAR</name>
<comment type="caution">
    <text evidence="1">The sequence shown here is derived from an EMBL/GenBank/DDBJ whole genome shotgun (WGS) entry which is preliminary data.</text>
</comment>
<sequence length="305" mass="35034">MPNLNTLPLELRSEIMKLAMENIPEYYKKDRARDVSLVCRALNDISGPYIFNRYNLDIRQESSLRISPIYPPNSPRYRWDKIAIEQRLAHLRSKAPYVRILTITDYGTCEQNTGDTYQPQPFPLEFIPQLMATLRMLSGLKSIHLATVSRRELSRSMVSLLTDVWDWIRQARPQDLQISGDFKITDDDVTPPIDGLTTLKVKWCSLGHKPLLDTSSVANITLEYFSGPFFLFKPVASKLESITITLNLGGRYSSEPLFDFSGVPRARIKVDGHILSKWQGHSLQNKRLFVEGLSGYYVRQFNTLF</sequence>
<organism evidence="1 2">
    <name type="scientific">Tricholomella constricta</name>
    <dbReference type="NCBI Taxonomy" id="117010"/>
    <lineage>
        <taxon>Eukaryota</taxon>
        <taxon>Fungi</taxon>
        <taxon>Dikarya</taxon>
        <taxon>Basidiomycota</taxon>
        <taxon>Agaricomycotina</taxon>
        <taxon>Agaricomycetes</taxon>
        <taxon>Agaricomycetidae</taxon>
        <taxon>Agaricales</taxon>
        <taxon>Tricholomatineae</taxon>
        <taxon>Lyophyllaceae</taxon>
        <taxon>Tricholomella</taxon>
    </lineage>
</organism>
<keyword evidence="2" id="KW-1185">Reference proteome</keyword>